<organism evidence="4 5">
    <name type="scientific">Dethiosulfatarculus sandiegensis</name>
    <dbReference type="NCBI Taxonomy" id="1429043"/>
    <lineage>
        <taxon>Bacteria</taxon>
        <taxon>Pseudomonadati</taxon>
        <taxon>Thermodesulfobacteriota</taxon>
        <taxon>Desulfarculia</taxon>
        <taxon>Desulfarculales</taxon>
        <taxon>Desulfarculaceae</taxon>
        <taxon>Dethiosulfatarculus</taxon>
    </lineage>
</organism>
<dbReference type="PIRSF" id="PIRSF005962">
    <property type="entry name" value="Pept_M20D_amidohydro"/>
    <property type="match status" value="1"/>
</dbReference>
<dbReference type="PATRIC" id="fig|1429043.3.peg.2155"/>
<dbReference type="Proteomes" id="UP000032233">
    <property type="component" value="Unassembled WGS sequence"/>
</dbReference>
<dbReference type="GO" id="GO:0019877">
    <property type="term" value="P:diaminopimelate biosynthetic process"/>
    <property type="evidence" value="ECO:0007669"/>
    <property type="project" value="UniProtKB-ARBA"/>
</dbReference>
<feature type="binding site" evidence="2">
    <location>
        <position position="363"/>
    </location>
    <ligand>
        <name>Mn(2+)</name>
        <dbReference type="ChEBI" id="CHEBI:29035"/>
        <label>2</label>
    </ligand>
</feature>
<reference evidence="4 5" key="1">
    <citation type="submission" date="2013-11" db="EMBL/GenBank/DDBJ databases">
        <title>Metagenomic analysis of a methanogenic consortium involved in long chain n-alkane degradation.</title>
        <authorList>
            <person name="Davidova I.A."/>
            <person name="Callaghan A.V."/>
            <person name="Wawrik B."/>
            <person name="Pruitt S."/>
            <person name="Marks C."/>
            <person name="Duncan K.E."/>
            <person name="Suflita J.M."/>
        </authorList>
    </citation>
    <scope>NUCLEOTIDE SEQUENCE [LARGE SCALE GENOMIC DNA]</scope>
    <source>
        <strain evidence="4 5">SPR</strain>
    </source>
</reference>
<feature type="binding site" evidence="2">
    <location>
        <position position="100"/>
    </location>
    <ligand>
        <name>Mn(2+)</name>
        <dbReference type="ChEBI" id="CHEBI:29035"/>
        <label>2</label>
    </ligand>
</feature>
<keyword evidence="2" id="KW-0479">Metal-binding</keyword>
<dbReference type="EMBL" id="AZAC01000011">
    <property type="protein sequence ID" value="KIX14294.1"/>
    <property type="molecule type" value="Genomic_DNA"/>
</dbReference>
<dbReference type="PANTHER" id="PTHR11014:SF63">
    <property type="entry name" value="METALLOPEPTIDASE, PUTATIVE (AFU_ORTHOLOGUE AFUA_6G09600)-RELATED"/>
    <property type="match status" value="1"/>
</dbReference>
<dbReference type="InterPro" id="IPR036264">
    <property type="entry name" value="Bact_exopeptidase_dim_dom"/>
</dbReference>
<evidence type="ECO:0000256" key="1">
    <source>
        <dbReference type="ARBA" id="ARBA00022801"/>
    </source>
</evidence>
<dbReference type="NCBIfam" id="TIGR01891">
    <property type="entry name" value="amidohydrolases"/>
    <property type="match status" value="1"/>
</dbReference>
<keyword evidence="1" id="KW-0378">Hydrolase</keyword>
<accession>A0A0D2J7X1</accession>
<sequence>MDQNKKAELKAWLSEIRRDIHQHPETAYEEVRTTGKIKGILDDLSIQNKTFEDVTGVLGLVANQDKGPTLALRADIDALPMEEKTGATYKSQTPGKMHACGHDANITIMLGVAKLLFDNGELAKIPGNLKFIFQPAEEGGAGAQRLIDRGVLKDPDVDWIIAGHASPDLDTGTAGFYHKQSHASSDRFTLVITGTGAHGARPHQGNDPLVPAAQFINSVNAMVARNVDALETAVVTVGKLRAGSTANVLPDKVEMEGTIRTLKPEIRTLVRKRLTEICQGLELSYGVKCEFEILDGYPPCVGTEEVSEFMYNTAAKVLGEDNVAWFPPTTGGEDFAFYAQVVKGSICRIGCRNEEKGMIHPLHSPYFDLDEEMLAHGVEFFHRCVLDYFKM</sequence>
<evidence type="ECO:0000259" key="3">
    <source>
        <dbReference type="Pfam" id="PF07687"/>
    </source>
</evidence>
<dbReference type="Pfam" id="PF07687">
    <property type="entry name" value="M20_dimer"/>
    <property type="match status" value="1"/>
</dbReference>
<proteinExistence type="predicted"/>
<keyword evidence="5" id="KW-1185">Reference proteome</keyword>
<dbReference type="RefSeq" id="WP_044348274.1">
    <property type="nucleotide sequence ID" value="NZ_AZAC01000011.1"/>
</dbReference>
<dbReference type="FunCoup" id="A0A0D2J7X1">
    <property type="interactions" value="363"/>
</dbReference>
<dbReference type="CDD" id="cd03886">
    <property type="entry name" value="M20_Acy1"/>
    <property type="match status" value="1"/>
</dbReference>
<feature type="binding site" evidence="2">
    <location>
        <position position="102"/>
    </location>
    <ligand>
        <name>Mn(2+)</name>
        <dbReference type="ChEBI" id="CHEBI:29035"/>
        <label>2</label>
    </ligand>
</feature>
<protein>
    <submittedName>
        <fullName evidence="4">Peptidase M20</fullName>
    </submittedName>
</protein>
<dbReference type="Gene3D" id="3.40.630.10">
    <property type="entry name" value="Zn peptidases"/>
    <property type="match status" value="1"/>
</dbReference>
<comment type="cofactor">
    <cofactor evidence="2">
        <name>Mn(2+)</name>
        <dbReference type="ChEBI" id="CHEBI:29035"/>
    </cofactor>
    <text evidence="2">The Mn(2+) ion enhances activity.</text>
</comment>
<gene>
    <name evidence="4" type="ORF">X474_10175</name>
</gene>
<feature type="binding site" evidence="2">
    <location>
        <position position="138"/>
    </location>
    <ligand>
        <name>Mn(2+)</name>
        <dbReference type="ChEBI" id="CHEBI:29035"/>
        <label>2</label>
    </ligand>
</feature>
<evidence type="ECO:0000313" key="4">
    <source>
        <dbReference type="EMBL" id="KIX14294.1"/>
    </source>
</evidence>
<dbReference type="Pfam" id="PF01546">
    <property type="entry name" value="Peptidase_M20"/>
    <property type="match status" value="1"/>
</dbReference>
<feature type="domain" description="Peptidase M20 dimerisation" evidence="3">
    <location>
        <begin position="183"/>
        <end position="279"/>
    </location>
</feature>
<name>A0A0D2J7X1_9BACT</name>
<evidence type="ECO:0000313" key="5">
    <source>
        <dbReference type="Proteomes" id="UP000032233"/>
    </source>
</evidence>
<feature type="binding site" evidence="2">
    <location>
        <position position="164"/>
    </location>
    <ligand>
        <name>Mn(2+)</name>
        <dbReference type="ChEBI" id="CHEBI:29035"/>
        <label>2</label>
    </ligand>
</feature>
<keyword evidence="2" id="KW-0464">Manganese</keyword>
<comment type="caution">
    <text evidence="4">The sequence shown here is derived from an EMBL/GenBank/DDBJ whole genome shotgun (WGS) entry which is preliminary data.</text>
</comment>
<dbReference type="FunFam" id="3.30.70.360:FF:000001">
    <property type="entry name" value="N-acetyldiaminopimelate deacetylase"/>
    <property type="match status" value="1"/>
</dbReference>
<dbReference type="OrthoDB" id="9777385at2"/>
<evidence type="ECO:0000256" key="2">
    <source>
        <dbReference type="PIRSR" id="PIRSR005962-1"/>
    </source>
</evidence>
<dbReference type="SUPFAM" id="SSF55031">
    <property type="entry name" value="Bacterial exopeptidase dimerisation domain"/>
    <property type="match status" value="1"/>
</dbReference>
<dbReference type="InParanoid" id="A0A0D2J7X1"/>
<dbReference type="Gene3D" id="3.30.70.360">
    <property type="match status" value="1"/>
</dbReference>
<dbReference type="SUPFAM" id="SSF53187">
    <property type="entry name" value="Zn-dependent exopeptidases"/>
    <property type="match status" value="1"/>
</dbReference>
<dbReference type="PANTHER" id="PTHR11014">
    <property type="entry name" value="PEPTIDASE M20 FAMILY MEMBER"/>
    <property type="match status" value="1"/>
</dbReference>
<dbReference type="InterPro" id="IPR002933">
    <property type="entry name" value="Peptidase_M20"/>
</dbReference>
<dbReference type="GO" id="GO:0046872">
    <property type="term" value="F:metal ion binding"/>
    <property type="evidence" value="ECO:0007669"/>
    <property type="project" value="UniProtKB-KW"/>
</dbReference>
<dbReference type="GO" id="GO:0050118">
    <property type="term" value="F:N-acetyldiaminopimelate deacetylase activity"/>
    <property type="evidence" value="ECO:0007669"/>
    <property type="project" value="UniProtKB-ARBA"/>
</dbReference>
<dbReference type="STRING" id="1429043.X474_10175"/>
<dbReference type="AlphaFoldDB" id="A0A0D2J7X1"/>
<dbReference type="InterPro" id="IPR011650">
    <property type="entry name" value="Peptidase_M20_dimer"/>
</dbReference>
<dbReference type="InterPro" id="IPR017439">
    <property type="entry name" value="Amidohydrolase"/>
</dbReference>